<evidence type="ECO:0000313" key="1">
    <source>
        <dbReference type="EMBL" id="KAF8821087.1"/>
    </source>
</evidence>
<comment type="caution">
    <text evidence="1">The sequence shown here is derived from an EMBL/GenBank/DDBJ whole genome shotgun (WGS) entry which is preliminary data.</text>
</comment>
<sequence length="108" mass="12480">MCIMKEEKQVTKYPGFLDSRVASKEASYNRAEQVHALWCTFWDEVVRRGHSVCFHFSILSWALQIINLQAKHEFFRMLLGVSVCKSFIALPFPKPNYIVKNILSIGKG</sequence>
<gene>
    <name evidence="1" type="ORF">IE077_002486</name>
</gene>
<proteinExistence type="predicted"/>
<organism evidence="1 2">
    <name type="scientific">Cardiosporidium cionae</name>
    <dbReference type="NCBI Taxonomy" id="476202"/>
    <lineage>
        <taxon>Eukaryota</taxon>
        <taxon>Sar</taxon>
        <taxon>Alveolata</taxon>
        <taxon>Apicomplexa</taxon>
        <taxon>Aconoidasida</taxon>
        <taxon>Nephromycida</taxon>
        <taxon>Cardiosporidium</taxon>
    </lineage>
</organism>
<evidence type="ECO:0000313" key="2">
    <source>
        <dbReference type="Proteomes" id="UP000823046"/>
    </source>
</evidence>
<name>A0ABQ7JAR0_9APIC</name>
<dbReference type="EMBL" id="JADAQX010000239">
    <property type="protein sequence ID" value="KAF8821087.1"/>
    <property type="molecule type" value="Genomic_DNA"/>
</dbReference>
<dbReference type="Proteomes" id="UP000823046">
    <property type="component" value="Unassembled WGS sequence"/>
</dbReference>
<protein>
    <submittedName>
        <fullName evidence="1">Uncharacterized protein</fullName>
    </submittedName>
</protein>
<accession>A0ABQ7JAR0</accession>
<reference evidence="1 2" key="1">
    <citation type="journal article" date="2020" name="bioRxiv">
        <title>Metabolic contributions of an alphaproteobacterial endosymbiont in the apicomplexan Cardiosporidium cionae.</title>
        <authorList>
            <person name="Hunter E.S."/>
            <person name="Paight C.J."/>
            <person name="Lane C.E."/>
        </authorList>
    </citation>
    <scope>NUCLEOTIDE SEQUENCE [LARGE SCALE GENOMIC DNA]</scope>
    <source>
        <strain evidence="1">ESH_2018</strain>
    </source>
</reference>
<keyword evidence="2" id="KW-1185">Reference proteome</keyword>